<keyword evidence="2" id="KW-1185">Reference proteome</keyword>
<proteinExistence type="predicted"/>
<organism evidence="1 2">
    <name type="scientific">Elysia crispata</name>
    <name type="common">lettuce slug</name>
    <dbReference type="NCBI Taxonomy" id="231223"/>
    <lineage>
        <taxon>Eukaryota</taxon>
        <taxon>Metazoa</taxon>
        <taxon>Spiralia</taxon>
        <taxon>Lophotrochozoa</taxon>
        <taxon>Mollusca</taxon>
        <taxon>Gastropoda</taxon>
        <taxon>Heterobranchia</taxon>
        <taxon>Euthyneura</taxon>
        <taxon>Panpulmonata</taxon>
        <taxon>Sacoglossa</taxon>
        <taxon>Placobranchoidea</taxon>
        <taxon>Plakobranchidae</taxon>
        <taxon>Elysia</taxon>
    </lineage>
</organism>
<dbReference type="Proteomes" id="UP001283361">
    <property type="component" value="Unassembled WGS sequence"/>
</dbReference>
<dbReference type="AlphaFoldDB" id="A0AAE0YVU6"/>
<evidence type="ECO:0000313" key="2">
    <source>
        <dbReference type="Proteomes" id="UP001283361"/>
    </source>
</evidence>
<comment type="caution">
    <text evidence="1">The sequence shown here is derived from an EMBL/GenBank/DDBJ whole genome shotgun (WGS) entry which is preliminary data.</text>
</comment>
<protein>
    <submittedName>
        <fullName evidence="1">Uncharacterized protein</fullName>
    </submittedName>
</protein>
<dbReference type="EMBL" id="JAWDGP010005359">
    <property type="protein sequence ID" value="KAK3757581.1"/>
    <property type="molecule type" value="Genomic_DNA"/>
</dbReference>
<accession>A0AAE0YVU6</accession>
<gene>
    <name evidence="1" type="ORF">RRG08_032746</name>
</gene>
<sequence length="91" mass="9927">MSELLLDGDDAIDDGDVDEDVVEQNGVDVAGDDGDSKVKSPMIRACLVEVQPRAQQIQCNVFQTTISPPEPSRYSVMCSKLPYLLQSHTTT</sequence>
<evidence type="ECO:0000313" key="1">
    <source>
        <dbReference type="EMBL" id="KAK3757581.1"/>
    </source>
</evidence>
<name>A0AAE0YVU6_9GAST</name>
<reference evidence="1" key="1">
    <citation type="journal article" date="2023" name="G3 (Bethesda)">
        <title>A reference genome for the long-term kleptoplast-retaining sea slug Elysia crispata morphotype clarki.</title>
        <authorList>
            <person name="Eastman K.E."/>
            <person name="Pendleton A.L."/>
            <person name="Shaikh M.A."/>
            <person name="Suttiyut T."/>
            <person name="Ogas R."/>
            <person name="Tomko P."/>
            <person name="Gavelis G."/>
            <person name="Widhalm J.R."/>
            <person name="Wisecaver J.H."/>
        </authorList>
    </citation>
    <scope>NUCLEOTIDE SEQUENCE</scope>
    <source>
        <strain evidence="1">ECLA1</strain>
    </source>
</reference>